<dbReference type="EMBL" id="KE525347">
    <property type="protein sequence ID" value="KFB50261.1"/>
    <property type="molecule type" value="Genomic_DNA"/>
</dbReference>
<reference evidence="3" key="2">
    <citation type="submission" date="2020-05" db="UniProtKB">
        <authorList>
            <consortium name="EnsemblMetazoa"/>
        </authorList>
    </citation>
    <scope>IDENTIFICATION</scope>
</reference>
<feature type="transmembrane region" description="Helical" evidence="1">
    <location>
        <begin position="26"/>
        <end position="46"/>
    </location>
</feature>
<evidence type="ECO:0000313" key="3">
    <source>
        <dbReference type="EnsemblMetazoa" id="ASIC018339-PA"/>
    </source>
</evidence>
<protein>
    <submittedName>
        <fullName evidence="2 3">ATPase P</fullName>
    </submittedName>
</protein>
<proteinExistence type="predicted"/>
<keyword evidence="1" id="KW-0812">Transmembrane</keyword>
<accession>A0A084WJ67</accession>
<evidence type="ECO:0000313" key="4">
    <source>
        <dbReference type="Proteomes" id="UP000030765"/>
    </source>
</evidence>
<dbReference type="AlphaFoldDB" id="A0A084WJ67"/>
<dbReference type="VEuPathDB" id="VectorBase:ASIC018339"/>
<reference evidence="2 4" key="1">
    <citation type="journal article" date="2014" name="BMC Genomics">
        <title>Genome sequence of Anopheles sinensis provides insight into genetics basis of mosquito competence for malaria parasites.</title>
        <authorList>
            <person name="Zhou D."/>
            <person name="Zhang D."/>
            <person name="Ding G."/>
            <person name="Shi L."/>
            <person name="Hou Q."/>
            <person name="Ye Y."/>
            <person name="Xu Y."/>
            <person name="Zhou H."/>
            <person name="Xiong C."/>
            <person name="Li S."/>
            <person name="Yu J."/>
            <person name="Hong S."/>
            <person name="Yu X."/>
            <person name="Zou P."/>
            <person name="Chen C."/>
            <person name="Chang X."/>
            <person name="Wang W."/>
            <person name="Lv Y."/>
            <person name="Sun Y."/>
            <person name="Ma L."/>
            <person name="Shen B."/>
            <person name="Zhu C."/>
        </authorList>
    </citation>
    <scope>NUCLEOTIDE SEQUENCE [LARGE SCALE GENOMIC DNA]</scope>
</reference>
<keyword evidence="4" id="KW-1185">Reference proteome</keyword>
<organism evidence="2">
    <name type="scientific">Anopheles sinensis</name>
    <name type="common">Mosquito</name>
    <dbReference type="NCBI Taxonomy" id="74873"/>
    <lineage>
        <taxon>Eukaryota</taxon>
        <taxon>Metazoa</taxon>
        <taxon>Ecdysozoa</taxon>
        <taxon>Arthropoda</taxon>
        <taxon>Hexapoda</taxon>
        <taxon>Insecta</taxon>
        <taxon>Pterygota</taxon>
        <taxon>Neoptera</taxon>
        <taxon>Endopterygota</taxon>
        <taxon>Diptera</taxon>
        <taxon>Nematocera</taxon>
        <taxon>Culicoidea</taxon>
        <taxon>Culicidae</taxon>
        <taxon>Anophelinae</taxon>
        <taxon>Anopheles</taxon>
    </lineage>
</organism>
<keyword evidence="1" id="KW-0472">Membrane</keyword>
<evidence type="ECO:0000313" key="2">
    <source>
        <dbReference type="EMBL" id="KFB50261.1"/>
    </source>
</evidence>
<sequence length="76" mass="8638">MARGDERHFAREKTVSKSCRRSRHSFFAPNAFGKLHIIIIIIIAVVQHLSASYEYTHAPHLLATMANTVGMQIMMQ</sequence>
<dbReference type="EnsemblMetazoa" id="ASIC018339-RA">
    <property type="protein sequence ID" value="ASIC018339-PA"/>
    <property type="gene ID" value="ASIC018339"/>
</dbReference>
<keyword evidence="1" id="KW-1133">Transmembrane helix</keyword>
<evidence type="ECO:0000256" key="1">
    <source>
        <dbReference type="SAM" id="Phobius"/>
    </source>
</evidence>
<gene>
    <name evidence="2" type="ORF">ZHAS_00018339</name>
</gene>
<dbReference type="Proteomes" id="UP000030765">
    <property type="component" value="Unassembled WGS sequence"/>
</dbReference>
<name>A0A084WJ67_ANOSI</name>
<dbReference type="EMBL" id="ATLV01023975">
    <property type="status" value="NOT_ANNOTATED_CDS"/>
    <property type="molecule type" value="Genomic_DNA"/>
</dbReference>